<dbReference type="AlphaFoldDB" id="X1L8Z9"/>
<accession>X1L8Z9</accession>
<organism evidence="2">
    <name type="scientific">marine sediment metagenome</name>
    <dbReference type="NCBI Taxonomy" id="412755"/>
    <lineage>
        <taxon>unclassified sequences</taxon>
        <taxon>metagenomes</taxon>
        <taxon>ecological metagenomes</taxon>
    </lineage>
</organism>
<dbReference type="EMBL" id="BARV01005487">
    <property type="protein sequence ID" value="GAI15508.1"/>
    <property type="molecule type" value="Genomic_DNA"/>
</dbReference>
<name>X1L8Z9_9ZZZZ</name>
<keyword evidence="1" id="KW-0472">Membrane</keyword>
<evidence type="ECO:0000256" key="1">
    <source>
        <dbReference type="SAM" id="Phobius"/>
    </source>
</evidence>
<feature type="non-terminal residue" evidence="2">
    <location>
        <position position="1"/>
    </location>
</feature>
<reference evidence="2" key="1">
    <citation type="journal article" date="2014" name="Front. Microbiol.">
        <title>High frequency of phylogenetically diverse reductive dehalogenase-homologous genes in deep subseafloor sedimentary metagenomes.</title>
        <authorList>
            <person name="Kawai M."/>
            <person name="Futagami T."/>
            <person name="Toyoda A."/>
            <person name="Takaki Y."/>
            <person name="Nishi S."/>
            <person name="Hori S."/>
            <person name="Arai W."/>
            <person name="Tsubouchi T."/>
            <person name="Morono Y."/>
            <person name="Uchiyama I."/>
            <person name="Ito T."/>
            <person name="Fujiyama A."/>
            <person name="Inagaki F."/>
            <person name="Takami H."/>
        </authorList>
    </citation>
    <scope>NUCLEOTIDE SEQUENCE</scope>
    <source>
        <strain evidence="2">Expedition CK06-06</strain>
    </source>
</reference>
<dbReference type="Gene3D" id="2.60.40.10">
    <property type="entry name" value="Immunoglobulins"/>
    <property type="match status" value="1"/>
</dbReference>
<dbReference type="InterPro" id="IPR013783">
    <property type="entry name" value="Ig-like_fold"/>
</dbReference>
<sequence length="180" mass="19520">SGAEDVILKPTLAWGTVAGAIGYDFELADNPLFVMPMVSLTGDMARLITPFYQQVTTLDYSTYYYWRAKAVSADAESVWSSAVFMTMAEPIPEPEPEAEVWMCSEGLTFSSRAALEAHLATAEAHQPVEPADIVVVPPDIIVPLPAETPITPAWIYVIIGVGAVLIIALLVLIVRTRRVA</sequence>
<evidence type="ECO:0000313" key="2">
    <source>
        <dbReference type="EMBL" id="GAI15508.1"/>
    </source>
</evidence>
<keyword evidence="1" id="KW-0812">Transmembrane</keyword>
<keyword evidence="1" id="KW-1133">Transmembrane helix</keyword>
<protein>
    <submittedName>
        <fullName evidence="2">Uncharacterized protein</fullName>
    </submittedName>
</protein>
<feature type="transmembrane region" description="Helical" evidence="1">
    <location>
        <begin position="153"/>
        <end position="174"/>
    </location>
</feature>
<comment type="caution">
    <text evidence="2">The sequence shown here is derived from an EMBL/GenBank/DDBJ whole genome shotgun (WGS) entry which is preliminary data.</text>
</comment>
<gene>
    <name evidence="2" type="ORF">S06H3_11368</name>
</gene>
<proteinExistence type="predicted"/>